<name>A0A7S7FZK6_9MOLU</name>
<accession>A0A7S7FZK6</accession>
<proteinExistence type="predicted"/>
<gene>
    <name evidence="1" type="ORF">H7685_01085</name>
</gene>
<dbReference type="AlphaFoldDB" id="A0A7S7FZK6"/>
<dbReference type="EMBL" id="CP060385">
    <property type="protein sequence ID" value="QOX89473.1"/>
    <property type="molecule type" value="Genomic_DNA"/>
</dbReference>
<organism evidence="1">
    <name type="scientific">Candidatus Phytoplasma australasiaticum subsp. australasiaticum</name>
    <dbReference type="NCBI Taxonomy" id="2832407"/>
    <lineage>
        <taxon>Bacteria</taxon>
        <taxon>Bacillati</taxon>
        <taxon>Mycoplasmatota</taxon>
        <taxon>Mollicutes</taxon>
        <taxon>Acholeplasmatales</taxon>
        <taxon>Acholeplasmataceae</taxon>
        <taxon>Candidatus Phytoplasma</taxon>
        <taxon>16SrII (Peanut WB group)</taxon>
        <taxon>Candidatus Phytoplasma australasiaticum</taxon>
    </lineage>
</organism>
<sequence>MLSRSIKIFPNSQDINDSLHLTPLVALFRKYILVTKKNKFNILIYFS</sequence>
<evidence type="ECO:0000313" key="1">
    <source>
        <dbReference type="EMBL" id="QOX89473.1"/>
    </source>
</evidence>
<protein>
    <submittedName>
        <fullName evidence="1">Uncharacterized protein</fullName>
    </submittedName>
</protein>
<reference evidence="1" key="1">
    <citation type="submission" date="2020-08" db="EMBL/GenBank/DDBJ databases">
        <title>Phytoplasma sp. strain PR08 associated with Phyllody Disease of Parthenium hysterophorus.</title>
        <authorList>
            <person name="Kirdat K."/>
            <person name="Tiwarekar B."/>
            <person name="Yadav A."/>
        </authorList>
    </citation>
    <scope>NUCLEOTIDE SEQUENCE [LARGE SCALE GENOMIC DNA]</scope>
    <source>
        <strain evidence="1">PR08</strain>
    </source>
</reference>